<feature type="compositionally biased region" description="Basic and acidic residues" evidence="1">
    <location>
        <begin position="693"/>
        <end position="707"/>
    </location>
</feature>
<feature type="compositionally biased region" description="Polar residues" evidence="1">
    <location>
        <begin position="708"/>
        <end position="717"/>
    </location>
</feature>
<dbReference type="Pfam" id="PF18755">
    <property type="entry name" value="RAMA"/>
    <property type="match status" value="1"/>
</dbReference>
<sequence>MSVETPTPVPEEIQIDDEVEEIEEDEEEEEAEEDEDEMEEEEEEEEIEAVTHGRSTGRGLTLKTLLKEGVLQPGEGSMTINYLGNKFKGDLLPDGRIKSQETNKIFGTPSAWAIYCKKIVNPDKKSGCGWASVRYRGKKLDSYKNNWYRQKRLEFEKEGEALDEEEMTDSDSEGPHEQEIVEFELIGNRHPNHDMNTMVELTSFQSLGRMQPFTVTMSSSAMAVIDVHAHLSTSEVVGYLAGQWDVTNHNLIVSHALPVRCRLGDGEKGSGIEKMLYDEMDKLNLSLVGWYHTHPFSPPLPTLRDIDSQLEYEMKMKGSNDASYTPCIGIIVSPYVRGGGQGATTSGFWVMPPPEHKPQEYGRPMSIQFTIVQDAFIPKDALLHMCKTVKYYKDSPDSVIFSDIFQDRHTYWDKLKTAIRMCVPKDHFSPLVDYLAKLLDLTNFVNEQNALQAKPKTPLSAGKVESPGEAEALDPIEPSSSTSAVNEGKERPEIISDVENLHSSTSPDSSYPSEVLQENQESFRDKESLPESQNMDISYSQEHAERSFQEEPPQTFPDPEPALEPDADYEQPTSYQHSPPPYQPPPYQPPQYQPPPYQSLQEDVANREQRQETLPQQDYYQDDYRAKQTEVGYQQPQEPEESNDYLEPPPDYHQQHFSISSSSYEAPQCTESYEQEEPKHTSQSSEVSGNENLHPDEDVNNHIDAQESHQYSDSISSIAHDPWSQRLDDSMQQPHHLHQQQNHHQQLQHFPQQSQAQPQHPTQPQLHVRPASQLLQPPQQVQPPSQPQSLQQHLQSLHPNRADSLSDQEDIQSMDVDLTSSLS</sequence>
<keyword evidence="4" id="KW-1185">Reference proteome</keyword>
<dbReference type="SUPFAM" id="SSF102712">
    <property type="entry name" value="JAB1/MPN domain"/>
    <property type="match status" value="1"/>
</dbReference>
<protein>
    <recommendedName>
        <fullName evidence="2">MPN domain-containing protein</fullName>
    </recommendedName>
</protein>
<dbReference type="EMBL" id="JAXCGZ010008312">
    <property type="protein sequence ID" value="KAK7077756.1"/>
    <property type="molecule type" value="Genomic_DNA"/>
</dbReference>
<comment type="caution">
    <text evidence="3">The sequence shown here is derived from an EMBL/GenBank/DDBJ whole genome shotgun (WGS) entry which is preliminary data.</text>
</comment>
<evidence type="ECO:0000313" key="4">
    <source>
        <dbReference type="Proteomes" id="UP001381693"/>
    </source>
</evidence>
<dbReference type="GO" id="GO:0008237">
    <property type="term" value="F:metallopeptidase activity"/>
    <property type="evidence" value="ECO:0007669"/>
    <property type="project" value="InterPro"/>
</dbReference>
<gene>
    <name evidence="3" type="ORF">SK128_021165</name>
</gene>
<dbReference type="InterPro" id="IPR000555">
    <property type="entry name" value="JAMM/MPN+_dom"/>
</dbReference>
<dbReference type="InterPro" id="IPR050242">
    <property type="entry name" value="JAMM_MPN+_peptidase_M67A"/>
</dbReference>
<dbReference type="Proteomes" id="UP001381693">
    <property type="component" value="Unassembled WGS sequence"/>
</dbReference>
<feature type="compositionally biased region" description="Acidic residues" evidence="1">
    <location>
        <begin position="13"/>
        <end position="48"/>
    </location>
</feature>
<reference evidence="3 4" key="1">
    <citation type="submission" date="2023-11" db="EMBL/GenBank/DDBJ databases">
        <title>Halocaridina rubra genome assembly.</title>
        <authorList>
            <person name="Smith C."/>
        </authorList>
    </citation>
    <scope>NUCLEOTIDE SEQUENCE [LARGE SCALE GENOMIC DNA]</scope>
    <source>
        <strain evidence="3">EP-1</strain>
        <tissue evidence="3">Whole</tissue>
    </source>
</reference>
<feature type="compositionally biased region" description="Low complexity" evidence="1">
    <location>
        <begin position="503"/>
        <end position="513"/>
    </location>
</feature>
<dbReference type="AlphaFoldDB" id="A0AAN8X7Q4"/>
<feature type="region of interest" description="Disordered" evidence="1">
    <location>
        <begin position="456"/>
        <end position="823"/>
    </location>
</feature>
<feature type="compositionally biased region" description="Polar residues" evidence="1">
    <location>
        <begin position="530"/>
        <end position="541"/>
    </location>
</feature>
<feature type="compositionally biased region" description="Polar residues" evidence="1">
    <location>
        <begin position="655"/>
        <end position="672"/>
    </location>
</feature>
<evidence type="ECO:0000256" key="1">
    <source>
        <dbReference type="SAM" id="MobiDB-lite"/>
    </source>
</evidence>
<evidence type="ECO:0000259" key="2">
    <source>
        <dbReference type="PROSITE" id="PS50249"/>
    </source>
</evidence>
<dbReference type="InterPro" id="IPR037518">
    <property type="entry name" value="MPN"/>
</dbReference>
<dbReference type="Gene3D" id="3.40.140.10">
    <property type="entry name" value="Cytidine Deaminase, domain 2"/>
    <property type="match status" value="1"/>
</dbReference>
<name>A0AAN8X7Q4_HALRR</name>
<dbReference type="PANTHER" id="PTHR10410">
    <property type="entry name" value="EUKARYOTIC TRANSLATION INITIATION FACTOR 3 -RELATED"/>
    <property type="match status" value="1"/>
</dbReference>
<dbReference type="CDD" id="cd08067">
    <property type="entry name" value="MPN_2A_DUB"/>
    <property type="match status" value="1"/>
</dbReference>
<organism evidence="3 4">
    <name type="scientific">Halocaridina rubra</name>
    <name type="common">Hawaiian red shrimp</name>
    <dbReference type="NCBI Taxonomy" id="373956"/>
    <lineage>
        <taxon>Eukaryota</taxon>
        <taxon>Metazoa</taxon>
        <taxon>Ecdysozoa</taxon>
        <taxon>Arthropoda</taxon>
        <taxon>Crustacea</taxon>
        <taxon>Multicrustacea</taxon>
        <taxon>Malacostraca</taxon>
        <taxon>Eumalacostraca</taxon>
        <taxon>Eucarida</taxon>
        <taxon>Decapoda</taxon>
        <taxon>Pleocyemata</taxon>
        <taxon>Caridea</taxon>
        <taxon>Atyoidea</taxon>
        <taxon>Atyidae</taxon>
        <taxon>Halocaridina</taxon>
    </lineage>
</organism>
<dbReference type="PROSITE" id="PS50249">
    <property type="entry name" value="MPN"/>
    <property type="match status" value="1"/>
</dbReference>
<feature type="compositionally biased region" description="Low complexity" evidence="1">
    <location>
        <begin position="739"/>
        <end position="779"/>
    </location>
</feature>
<feature type="compositionally biased region" description="Pro residues" evidence="1">
    <location>
        <begin position="578"/>
        <end position="597"/>
    </location>
</feature>
<feature type="compositionally biased region" description="Polar residues" evidence="1">
    <location>
        <begin position="681"/>
        <end position="691"/>
    </location>
</feature>
<dbReference type="Pfam" id="PF01398">
    <property type="entry name" value="JAB"/>
    <property type="match status" value="1"/>
</dbReference>
<feature type="domain" description="MPN" evidence="2">
    <location>
        <begin position="215"/>
        <end position="353"/>
    </location>
</feature>
<proteinExistence type="predicted"/>
<feature type="region of interest" description="Disordered" evidence="1">
    <location>
        <begin position="1"/>
        <end position="56"/>
    </location>
</feature>
<feature type="compositionally biased region" description="Low complexity" evidence="1">
    <location>
        <begin position="787"/>
        <end position="799"/>
    </location>
</feature>
<dbReference type="InterPro" id="IPR040843">
    <property type="entry name" value="RAMA"/>
</dbReference>
<accession>A0AAN8X7Q4</accession>
<evidence type="ECO:0000313" key="3">
    <source>
        <dbReference type="EMBL" id="KAK7077756.1"/>
    </source>
</evidence>